<dbReference type="SUPFAM" id="SSF55874">
    <property type="entry name" value="ATPase domain of HSP90 chaperone/DNA topoisomerase II/histidine kinase"/>
    <property type="match status" value="1"/>
</dbReference>
<keyword evidence="4" id="KW-0418">Kinase</keyword>
<evidence type="ECO:0000256" key="2">
    <source>
        <dbReference type="ARBA" id="ARBA00012438"/>
    </source>
</evidence>
<dbReference type="PROSITE" id="PS50109">
    <property type="entry name" value="HIS_KIN"/>
    <property type="match status" value="1"/>
</dbReference>
<dbReference type="PANTHER" id="PTHR43711:SF31">
    <property type="entry name" value="HISTIDINE KINASE"/>
    <property type="match status" value="1"/>
</dbReference>
<comment type="catalytic activity">
    <reaction evidence="1">
        <text>ATP + protein L-histidine = ADP + protein N-phospho-L-histidine.</text>
        <dbReference type="EC" id="2.7.13.3"/>
    </reaction>
</comment>
<dbReference type="GO" id="GO:0000160">
    <property type="term" value="P:phosphorelay signal transduction system"/>
    <property type="evidence" value="ECO:0007669"/>
    <property type="project" value="UniProtKB-KW"/>
</dbReference>
<accession>A0A099T2S8</accession>
<dbReference type="EMBL" id="JRHO01000008">
    <property type="protein sequence ID" value="KGK99427.1"/>
    <property type="molecule type" value="Genomic_DNA"/>
</dbReference>
<proteinExistence type="predicted"/>
<evidence type="ECO:0000259" key="6">
    <source>
        <dbReference type="PROSITE" id="PS50109"/>
    </source>
</evidence>
<dbReference type="Pfam" id="PF02518">
    <property type="entry name" value="HATPase_c"/>
    <property type="match status" value="1"/>
</dbReference>
<keyword evidence="8" id="KW-1185">Reference proteome</keyword>
<dbReference type="InterPro" id="IPR003594">
    <property type="entry name" value="HATPase_dom"/>
</dbReference>
<organism evidence="7 8">
    <name type="scientific">Methanococcoides methylutens</name>
    <dbReference type="NCBI Taxonomy" id="2226"/>
    <lineage>
        <taxon>Archaea</taxon>
        <taxon>Methanobacteriati</taxon>
        <taxon>Methanobacteriota</taxon>
        <taxon>Stenosarchaea group</taxon>
        <taxon>Methanomicrobia</taxon>
        <taxon>Methanosarcinales</taxon>
        <taxon>Methanosarcinaceae</taxon>
        <taxon>Methanococcoides</taxon>
    </lineage>
</organism>
<evidence type="ECO:0000313" key="8">
    <source>
        <dbReference type="Proteomes" id="UP000029859"/>
    </source>
</evidence>
<dbReference type="GO" id="GO:0004673">
    <property type="term" value="F:protein histidine kinase activity"/>
    <property type="evidence" value="ECO:0007669"/>
    <property type="project" value="UniProtKB-EC"/>
</dbReference>
<protein>
    <recommendedName>
        <fullName evidence="2">histidine kinase</fullName>
        <ecNumber evidence="2">2.7.13.3</ecNumber>
    </recommendedName>
</protein>
<dbReference type="RefSeq" id="WP_048193369.1">
    <property type="nucleotide sequence ID" value="NZ_JRHO01000008.1"/>
</dbReference>
<dbReference type="Proteomes" id="UP000029859">
    <property type="component" value="Unassembled WGS sequence"/>
</dbReference>
<evidence type="ECO:0000313" key="7">
    <source>
        <dbReference type="EMBL" id="KGK99427.1"/>
    </source>
</evidence>
<dbReference type="InterPro" id="IPR050736">
    <property type="entry name" value="Sensor_HK_Regulatory"/>
</dbReference>
<dbReference type="PANTHER" id="PTHR43711">
    <property type="entry name" value="TWO-COMPONENT HISTIDINE KINASE"/>
    <property type="match status" value="1"/>
</dbReference>
<dbReference type="InterPro" id="IPR004358">
    <property type="entry name" value="Sig_transdc_His_kin-like_C"/>
</dbReference>
<keyword evidence="3" id="KW-0808">Transferase</keyword>
<dbReference type="InterPro" id="IPR005467">
    <property type="entry name" value="His_kinase_dom"/>
</dbReference>
<feature type="domain" description="Histidine kinase" evidence="6">
    <location>
        <begin position="14"/>
        <end position="82"/>
    </location>
</feature>
<keyword evidence="5" id="KW-0902">Two-component regulatory system</keyword>
<gene>
    <name evidence="7" type="ORF">LI82_02495</name>
</gene>
<reference evidence="7 8" key="1">
    <citation type="submission" date="2014-09" db="EMBL/GenBank/DDBJ databases">
        <title>Draft genome sequence of an obligately methylotrophic methanogen, Methanococcoides methylutens, isolated from marine sediment.</title>
        <authorList>
            <person name="Guan Y."/>
            <person name="Ngugi D.K."/>
            <person name="Blom J."/>
            <person name="Ali S."/>
            <person name="Ferry J.G."/>
            <person name="Stingl U."/>
        </authorList>
    </citation>
    <scope>NUCLEOTIDE SEQUENCE [LARGE SCALE GENOMIC DNA]</scope>
    <source>
        <strain evidence="7 8">DSM 2657</strain>
    </source>
</reference>
<comment type="caution">
    <text evidence="7">The sequence shown here is derived from an EMBL/GenBank/DDBJ whole genome shotgun (WGS) entry which is preliminary data.</text>
</comment>
<dbReference type="PRINTS" id="PR00344">
    <property type="entry name" value="BCTRLSENSOR"/>
</dbReference>
<dbReference type="AlphaFoldDB" id="A0A099T2S8"/>
<name>A0A099T2S8_METMT</name>
<evidence type="ECO:0000256" key="4">
    <source>
        <dbReference type="ARBA" id="ARBA00022777"/>
    </source>
</evidence>
<evidence type="ECO:0000256" key="5">
    <source>
        <dbReference type="ARBA" id="ARBA00023012"/>
    </source>
</evidence>
<evidence type="ECO:0000256" key="1">
    <source>
        <dbReference type="ARBA" id="ARBA00000085"/>
    </source>
</evidence>
<dbReference type="Gene3D" id="3.30.565.10">
    <property type="entry name" value="Histidine kinase-like ATPase, C-terminal domain"/>
    <property type="match status" value="1"/>
</dbReference>
<sequence length="82" mass="9082">MMQNMQRHCFSNVIATEDEGISDEYKPLVFERFKRIGNSDIEGSGLGLAIVKKIADLHNGEVGVEDNPEANGSVFWVTVKKA</sequence>
<evidence type="ECO:0000256" key="3">
    <source>
        <dbReference type="ARBA" id="ARBA00022679"/>
    </source>
</evidence>
<dbReference type="InterPro" id="IPR036890">
    <property type="entry name" value="HATPase_C_sf"/>
</dbReference>
<dbReference type="EC" id="2.7.13.3" evidence="2"/>
<dbReference type="OrthoDB" id="8127at2157"/>